<keyword evidence="2" id="KW-1185">Reference proteome</keyword>
<gene>
    <name evidence="1" type="ORF">MgSA37_02978</name>
</gene>
<dbReference type="KEGG" id="mgot:MgSA37_02978"/>
<dbReference type="Proteomes" id="UP000218263">
    <property type="component" value="Chromosome"/>
</dbReference>
<dbReference type="AlphaFoldDB" id="A0A0X8X368"/>
<reference evidence="1 2" key="1">
    <citation type="submission" date="2015-12" db="EMBL/GenBank/DDBJ databases">
        <title>Genome sequence of Mucilaginibacter gotjawali.</title>
        <authorList>
            <person name="Lee J.S."/>
            <person name="Lee K.C."/>
            <person name="Kim K.K."/>
            <person name="Lee B.W."/>
        </authorList>
    </citation>
    <scope>NUCLEOTIDE SEQUENCE [LARGE SCALE GENOMIC DNA]</scope>
    <source>
        <strain evidence="1 2">SA3-7</strain>
    </source>
</reference>
<name>A0A0X8X368_9SPHI</name>
<proteinExistence type="predicted"/>
<dbReference type="EMBL" id="AP017313">
    <property type="protein sequence ID" value="BAU54800.1"/>
    <property type="molecule type" value="Genomic_DNA"/>
</dbReference>
<organism evidence="1 2">
    <name type="scientific">Mucilaginibacter gotjawali</name>
    <dbReference type="NCBI Taxonomy" id="1550579"/>
    <lineage>
        <taxon>Bacteria</taxon>
        <taxon>Pseudomonadati</taxon>
        <taxon>Bacteroidota</taxon>
        <taxon>Sphingobacteriia</taxon>
        <taxon>Sphingobacteriales</taxon>
        <taxon>Sphingobacteriaceae</taxon>
        <taxon>Mucilaginibacter</taxon>
    </lineage>
</organism>
<evidence type="ECO:0000313" key="1">
    <source>
        <dbReference type="EMBL" id="BAU54800.1"/>
    </source>
</evidence>
<evidence type="ECO:0000313" key="2">
    <source>
        <dbReference type="Proteomes" id="UP000218263"/>
    </source>
</evidence>
<accession>A0A0X8X368</accession>
<sequence length="32" mass="3895">MVNDLFTDLFTKDYKSFCENTYFFGKEKMKTC</sequence>
<protein>
    <submittedName>
        <fullName evidence="1">Uncharacterized protein</fullName>
    </submittedName>
</protein>